<dbReference type="Pfam" id="PF00589">
    <property type="entry name" value="Phage_integrase"/>
    <property type="match status" value="1"/>
</dbReference>
<dbReference type="Gene3D" id="1.10.443.10">
    <property type="entry name" value="Intergrase catalytic core"/>
    <property type="match status" value="1"/>
</dbReference>
<dbReference type="InterPro" id="IPR050090">
    <property type="entry name" value="Tyrosine_recombinase_XerCD"/>
</dbReference>
<sequence>MTFGALSRRCSDLALTLMYKAFHFSTDAGGYWSVIDDRDYVVVELADDFLQFMRFARGRAESTTRKYAESIALYYNFCADRSANWADPDITAFQMWLRIAPSPRHPHASRRVWAGPGHHPARNNNRINLITYAVCEMFKFAAAEGVSVESKLNRLFEMAPVQNYGPSDRRHQLSTTVILRRRHRLQPQRGSSRRDAPVAVVKNLLAECLNARDALLVAMLATTGLRRGEALGLRLSDLHFLPDSTSLGCQIDGPHLHVVPRVNSNQAQVKNQKPRALPVTAALITMYERYRMDRDACRQARESDYVFVNLYRAPLGEPMKLHAANDLLSRLSRRTGHKVSPHMLRHTFGTGAAQTESLDVVAELLGHANLQTTQTYLHPDMTRQRTAIEAGALSQHLETPTTS</sequence>
<keyword evidence="6" id="KW-1185">Reference proteome</keyword>
<evidence type="ECO:0000259" key="4">
    <source>
        <dbReference type="PROSITE" id="PS51898"/>
    </source>
</evidence>
<proteinExistence type="inferred from homology"/>
<name>A0A5B1BCY4_MYCSI</name>
<evidence type="ECO:0000313" key="5">
    <source>
        <dbReference type="EMBL" id="KAA1246256.1"/>
    </source>
</evidence>
<dbReference type="RefSeq" id="WP_149656184.1">
    <property type="nucleotide sequence ID" value="NZ_VTZN01000228.1"/>
</dbReference>
<evidence type="ECO:0000256" key="1">
    <source>
        <dbReference type="ARBA" id="ARBA00008857"/>
    </source>
</evidence>
<dbReference type="GO" id="GO:0015074">
    <property type="term" value="P:DNA integration"/>
    <property type="evidence" value="ECO:0007669"/>
    <property type="project" value="InterPro"/>
</dbReference>
<dbReference type="GO" id="GO:0003677">
    <property type="term" value="F:DNA binding"/>
    <property type="evidence" value="ECO:0007669"/>
    <property type="project" value="UniProtKB-KW"/>
</dbReference>
<dbReference type="OrthoDB" id="9803188at2"/>
<dbReference type="Proteomes" id="UP000324701">
    <property type="component" value="Unassembled WGS sequence"/>
</dbReference>
<dbReference type="InterPro" id="IPR011010">
    <property type="entry name" value="DNA_brk_join_enz"/>
</dbReference>
<evidence type="ECO:0000313" key="6">
    <source>
        <dbReference type="Proteomes" id="UP000324701"/>
    </source>
</evidence>
<dbReference type="PANTHER" id="PTHR30349">
    <property type="entry name" value="PHAGE INTEGRASE-RELATED"/>
    <property type="match status" value="1"/>
</dbReference>
<feature type="domain" description="Tyr recombinase" evidence="4">
    <location>
        <begin position="191"/>
        <end position="389"/>
    </location>
</feature>
<dbReference type="InterPro" id="IPR013762">
    <property type="entry name" value="Integrase-like_cat_sf"/>
</dbReference>
<dbReference type="AlphaFoldDB" id="A0A5B1BCY4"/>
<dbReference type="InterPro" id="IPR010998">
    <property type="entry name" value="Integrase_recombinase_N"/>
</dbReference>
<reference evidence="5 6" key="1">
    <citation type="submission" date="2019-09" db="EMBL/GenBank/DDBJ databases">
        <title>Report of infection by Mycobacterium simiae a patient suffering from pulmonary tuberculosis.</title>
        <authorList>
            <person name="Mohanty P.S."/>
            <person name="Bansal A.K."/>
            <person name="Singh H."/>
            <person name="Sharma S."/>
            <person name="Patil S.A."/>
            <person name="Upadhaya P."/>
            <person name="Singh P.K."/>
            <person name="Kumar D."/>
            <person name="Kumar S."/>
            <person name="Singh R.K."/>
            <person name="Chaudhary B."/>
        </authorList>
    </citation>
    <scope>NUCLEOTIDE SEQUENCE [LARGE SCALE GENOMIC DNA]</scope>
    <source>
        <strain evidence="5 6">JAL-560-SIM</strain>
    </source>
</reference>
<keyword evidence="2" id="KW-0238">DNA-binding</keyword>
<dbReference type="SUPFAM" id="SSF56349">
    <property type="entry name" value="DNA breaking-rejoining enzymes"/>
    <property type="match status" value="1"/>
</dbReference>
<dbReference type="Gene3D" id="1.10.150.130">
    <property type="match status" value="1"/>
</dbReference>
<dbReference type="GO" id="GO:0006310">
    <property type="term" value="P:DNA recombination"/>
    <property type="evidence" value="ECO:0007669"/>
    <property type="project" value="UniProtKB-KW"/>
</dbReference>
<dbReference type="InterPro" id="IPR002104">
    <property type="entry name" value="Integrase_catalytic"/>
</dbReference>
<accession>A0A5B1BCY4</accession>
<keyword evidence="3" id="KW-0233">DNA recombination</keyword>
<dbReference type="PANTHER" id="PTHR30349:SF64">
    <property type="entry name" value="PROPHAGE INTEGRASE INTD-RELATED"/>
    <property type="match status" value="1"/>
</dbReference>
<comment type="similarity">
    <text evidence="1">Belongs to the 'phage' integrase family.</text>
</comment>
<comment type="caution">
    <text evidence="5">The sequence shown here is derived from an EMBL/GenBank/DDBJ whole genome shotgun (WGS) entry which is preliminary data.</text>
</comment>
<dbReference type="PROSITE" id="PS51898">
    <property type="entry name" value="TYR_RECOMBINASE"/>
    <property type="match status" value="1"/>
</dbReference>
<gene>
    <name evidence="5" type="ORF">F0Q45_23460</name>
</gene>
<organism evidence="5 6">
    <name type="scientific">Mycobacterium simiae</name>
    <name type="common">Mycobacterium habana</name>
    <dbReference type="NCBI Taxonomy" id="1784"/>
    <lineage>
        <taxon>Bacteria</taxon>
        <taxon>Bacillati</taxon>
        <taxon>Actinomycetota</taxon>
        <taxon>Actinomycetes</taxon>
        <taxon>Mycobacteriales</taxon>
        <taxon>Mycobacteriaceae</taxon>
        <taxon>Mycobacterium</taxon>
        <taxon>Mycobacterium simiae complex</taxon>
    </lineage>
</organism>
<evidence type="ECO:0000256" key="3">
    <source>
        <dbReference type="ARBA" id="ARBA00023172"/>
    </source>
</evidence>
<protein>
    <submittedName>
        <fullName evidence="5">Tyrosine-type recombinase/integrase</fullName>
    </submittedName>
</protein>
<evidence type="ECO:0000256" key="2">
    <source>
        <dbReference type="ARBA" id="ARBA00023125"/>
    </source>
</evidence>
<dbReference type="EMBL" id="VTZN01000228">
    <property type="protein sequence ID" value="KAA1246256.1"/>
    <property type="molecule type" value="Genomic_DNA"/>
</dbReference>